<feature type="compositionally biased region" description="Polar residues" evidence="1">
    <location>
        <begin position="138"/>
        <end position="154"/>
    </location>
</feature>
<dbReference type="AlphaFoldDB" id="A0A060SQ40"/>
<dbReference type="EMBL" id="CCBP010000380">
    <property type="protein sequence ID" value="CDO76495.1"/>
    <property type="molecule type" value="Genomic_DNA"/>
</dbReference>
<reference evidence="2" key="1">
    <citation type="submission" date="2014-01" db="EMBL/GenBank/DDBJ databases">
        <title>The genome of the white-rot fungus Pycnoporus cinnabarinus: a basidiomycete model with a versatile arsenal for lignocellulosic biomass breakdown.</title>
        <authorList>
            <person name="Levasseur A."/>
            <person name="Lomascolo A."/>
            <person name="Ruiz-Duenas F.J."/>
            <person name="Uzan E."/>
            <person name="Piumi F."/>
            <person name="Kues U."/>
            <person name="Ram A.F.J."/>
            <person name="Murat C."/>
            <person name="Haon M."/>
            <person name="Benoit I."/>
            <person name="Arfi Y."/>
            <person name="Chevret D."/>
            <person name="Drula E."/>
            <person name="Kwon M.J."/>
            <person name="Gouret P."/>
            <person name="Lesage-Meessen L."/>
            <person name="Lombard V."/>
            <person name="Mariette J."/>
            <person name="Noirot C."/>
            <person name="Park J."/>
            <person name="Patyshakuliyeva A."/>
            <person name="Wieneger R.A.B."/>
            <person name="Wosten H.A.B."/>
            <person name="Martin F."/>
            <person name="Coutinho P.M."/>
            <person name="de Vries R."/>
            <person name="Martinez A.T."/>
            <person name="Klopp C."/>
            <person name="Pontarotti P."/>
            <person name="Henrissat B."/>
            <person name="Record E."/>
        </authorList>
    </citation>
    <scope>NUCLEOTIDE SEQUENCE [LARGE SCALE GENOMIC DNA]</scope>
    <source>
        <strain evidence="2">BRFM137</strain>
    </source>
</reference>
<proteinExistence type="predicted"/>
<feature type="region of interest" description="Disordered" evidence="1">
    <location>
        <begin position="247"/>
        <end position="266"/>
    </location>
</feature>
<gene>
    <name evidence="2" type="ORF">BN946_scf184622.g3</name>
</gene>
<evidence type="ECO:0000256" key="1">
    <source>
        <dbReference type="SAM" id="MobiDB-lite"/>
    </source>
</evidence>
<sequence length="363" mass="39274">MRDHTELVESLNDLLDRLGMKLPFALETPFDLTPSLLLGILESILEERLPISPAVRASRDFASKVQAMKIFLGVFETDVLGGMDVGLSDVDPRRLVVPGRDEEGSRLVGWSSFPPWRPAEEGHGISHSGKARPRAPSRPSTHSTITSGVHSNLSMARPALAETDTTVMSIASEPLAPLGHVQLPEMPTFRPQSDVATSSQNLSSSSRRPRCIHEVDGPSFLGARPDDSLFEGDSASICDCGQAVANADEGERDDADLPATPTSPVPVREEGWIEHADEESEINFYHSRRAPSNAPATTSRRANSYAGLSPSPSVLEGEPHVGATSRRIITPHNAPTEYTLALLNERARLYEELAKLKAAALVK</sequence>
<feature type="region of interest" description="Disordered" evidence="1">
    <location>
        <begin position="119"/>
        <end position="155"/>
    </location>
</feature>
<feature type="region of interest" description="Disordered" evidence="1">
    <location>
        <begin position="183"/>
        <end position="228"/>
    </location>
</feature>
<comment type="caution">
    <text evidence="2">The sequence shown here is derived from an EMBL/GenBank/DDBJ whole genome shotgun (WGS) entry which is preliminary data.</text>
</comment>
<name>A0A060SQ40_PYCCI</name>
<evidence type="ECO:0000313" key="2">
    <source>
        <dbReference type="EMBL" id="CDO76495.1"/>
    </source>
</evidence>
<dbReference type="OMA" id="QPRCIHE"/>
<organism evidence="2 3">
    <name type="scientific">Pycnoporus cinnabarinus</name>
    <name type="common">Cinnabar-red polypore</name>
    <name type="synonym">Trametes cinnabarina</name>
    <dbReference type="NCBI Taxonomy" id="5643"/>
    <lineage>
        <taxon>Eukaryota</taxon>
        <taxon>Fungi</taxon>
        <taxon>Dikarya</taxon>
        <taxon>Basidiomycota</taxon>
        <taxon>Agaricomycotina</taxon>
        <taxon>Agaricomycetes</taxon>
        <taxon>Polyporales</taxon>
        <taxon>Polyporaceae</taxon>
        <taxon>Trametes</taxon>
    </lineage>
</organism>
<dbReference type="HOGENOM" id="CLU_027726_0_0_1"/>
<dbReference type="Proteomes" id="UP000029665">
    <property type="component" value="Unassembled WGS sequence"/>
</dbReference>
<feature type="region of interest" description="Disordered" evidence="1">
    <location>
        <begin position="286"/>
        <end position="321"/>
    </location>
</feature>
<protein>
    <submittedName>
        <fullName evidence="2">Uncharacterized protein</fullName>
    </submittedName>
</protein>
<dbReference type="OrthoDB" id="2596754at2759"/>
<keyword evidence="3" id="KW-1185">Reference proteome</keyword>
<evidence type="ECO:0000313" key="3">
    <source>
        <dbReference type="Proteomes" id="UP000029665"/>
    </source>
</evidence>
<accession>A0A060SQ40</accession>